<comment type="caution">
    <text evidence="1">The sequence shown here is derived from an EMBL/GenBank/DDBJ whole genome shotgun (WGS) entry which is preliminary data.</text>
</comment>
<evidence type="ECO:0000313" key="1">
    <source>
        <dbReference type="EMBL" id="MER0127983.1"/>
    </source>
</evidence>
<dbReference type="SUPFAM" id="SSF46785">
    <property type="entry name" value="Winged helix' DNA-binding domain"/>
    <property type="match status" value="1"/>
</dbReference>
<dbReference type="InterPro" id="IPR036390">
    <property type="entry name" value="WH_DNA-bd_sf"/>
</dbReference>
<sequence length="90" mass="10401">MMITNIEFNVLRVMAEKDIDWTWMLLDRTLATRGIPGFSNVVNIVTNLMNNGLVDAVYNDNASRPRYRVSEQGHQLLRQMNEFTKPNDVS</sequence>
<organism evidence="1 2">
    <name type="scientific">Franconibacter daqui</name>
    <dbReference type="NCBI Taxonomy" id="2047724"/>
    <lineage>
        <taxon>Bacteria</taxon>
        <taxon>Pseudomonadati</taxon>
        <taxon>Pseudomonadota</taxon>
        <taxon>Gammaproteobacteria</taxon>
        <taxon>Enterobacterales</taxon>
        <taxon>Enterobacteriaceae</taxon>
        <taxon>Franconibacter</taxon>
    </lineage>
</organism>
<dbReference type="Proteomes" id="UP001447374">
    <property type="component" value="Unassembled WGS sequence"/>
</dbReference>
<dbReference type="EMBL" id="JBEHGX010000014">
    <property type="protein sequence ID" value="MER0127983.1"/>
    <property type="molecule type" value="Genomic_DNA"/>
</dbReference>
<reference evidence="1 2" key="1">
    <citation type="submission" date="2024-06" db="EMBL/GenBank/DDBJ databases">
        <title>Fanconibacter daqui strain Q02 whole shotgun sequencing project.</title>
        <authorList>
            <person name="Rodrigues J.W.A."/>
            <person name="Viana L.C."/>
            <person name="Vieira E.C."/>
            <person name="Souza F.O.L."/>
            <person name="Alegria O.C."/>
            <person name="Patroca S."/>
            <person name="Cruz A.C.R."/>
            <person name="Nunes A.R.C."/>
        </authorList>
    </citation>
    <scope>NUCLEOTIDE SEQUENCE [LARGE SCALE GENOMIC DNA]</scope>
    <source>
        <strain evidence="1 2">Q02</strain>
    </source>
</reference>
<name>A0ABV1PT16_9ENTR</name>
<accession>A0ABV1PT16</accession>
<dbReference type="RefSeq" id="WP_349951738.1">
    <property type="nucleotide sequence ID" value="NZ_JBEHGX010000014.1"/>
</dbReference>
<evidence type="ECO:0000313" key="2">
    <source>
        <dbReference type="Proteomes" id="UP001447374"/>
    </source>
</evidence>
<proteinExistence type="predicted"/>
<protein>
    <submittedName>
        <fullName evidence="1">MarR family transcriptional regulator</fullName>
    </submittedName>
</protein>
<gene>
    <name evidence="1" type="ORF">ABQG75_19855</name>
</gene>
<keyword evidence="2" id="KW-1185">Reference proteome</keyword>